<evidence type="ECO:0000313" key="6">
    <source>
        <dbReference type="EMBL" id="MBA8955477.1"/>
    </source>
</evidence>
<dbReference type="InterPro" id="IPR051202">
    <property type="entry name" value="Peptidase_C40"/>
</dbReference>
<dbReference type="RefSeq" id="WP_312898259.1">
    <property type="nucleotide sequence ID" value="NZ_BAAALP010000028.1"/>
</dbReference>
<evidence type="ECO:0000256" key="1">
    <source>
        <dbReference type="ARBA" id="ARBA00007074"/>
    </source>
</evidence>
<dbReference type="PANTHER" id="PTHR47053">
    <property type="entry name" value="MUREIN DD-ENDOPEPTIDASE MEPH-RELATED"/>
    <property type="match status" value="1"/>
</dbReference>
<reference evidence="6 7" key="1">
    <citation type="submission" date="2020-08" db="EMBL/GenBank/DDBJ databases">
        <title>Genomic Encyclopedia of Type Strains, Phase IV (KMG-IV): sequencing the most valuable type-strain genomes for metagenomic binning, comparative biology and taxonomic classification.</title>
        <authorList>
            <person name="Goeker M."/>
        </authorList>
    </citation>
    <scope>NUCLEOTIDE SEQUENCE [LARGE SCALE GENOMIC DNA]</scope>
    <source>
        <strain evidence="6 7">DSM 44197</strain>
    </source>
</reference>
<sequence length="114" mass="12972">MRFAHRQIGDRYRWGGNGPNAWDCSGLATGAWRKAGVKLPRTTTQIYRKVRTKVSRKNLRPGDLVFFYSGRSHMGIYVGKGRFIHAPSSGKRVKKVKLSGYYKRNFNGAVRPGR</sequence>
<protein>
    <submittedName>
        <fullName evidence="6">Cell wall-associated NlpC family hydrolase</fullName>
    </submittedName>
</protein>
<dbReference type="GO" id="GO:0008234">
    <property type="term" value="F:cysteine-type peptidase activity"/>
    <property type="evidence" value="ECO:0007669"/>
    <property type="project" value="UniProtKB-KW"/>
</dbReference>
<feature type="domain" description="NlpC/P60" evidence="5">
    <location>
        <begin position="1"/>
        <end position="113"/>
    </location>
</feature>
<dbReference type="Gene3D" id="3.90.1720.10">
    <property type="entry name" value="endopeptidase domain like (from Nostoc punctiforme)"/>
    <property type="match status" value="1"/>
</dbReference>
<accession>A0A7W3LWD0</accession>
<gene>
    <name evidence="6" type="ORF">HNR61_007153</name>
</gene>
<evidence type="ECO:0000256" key="4">
    <source>
        <dbReference type="ARBA" id="ARBA00022807"/>
    </source>
</evidence>
<evidence type="ECO:0000313" key="7">
    <source>
        <dbReference type="Proteomes" id="UP000572680"/>
    </source>
</evidence>
<dbReference type="PROSITE" id="PS51935">
    <property type="entry name" value="NLPC_P60"/>
    <property type="match status" value="1"/>
</dbReference>
<keyword evidence="2" id="KW-0645">Protease</keyword>
<keyword evidence="3 6" id="KW-0378">Hydrolase</keyword>
<dbReference type="AlphaFoldDB" id="A0A7W3LWD0"/>
<dbReference type="InterPro" id="IPR000064">
    <property type="entry name" value="NLP_P60_dom"/>
</dbReference>
<comment type="similarity">
    <text evidence="1">Belongs to the peptidase C40 family.</text>
</comment>
<comment type="caution">
    <text evidence="6">The sequence shown here is derived from an EMBL/GenBank/DDBJ whole genome shotgun (WGS) entry which is preliminary data.</text>
</comment>
<name>A0A7W3LWD0_ACTNM</name>
<dbReference type="PANTHER" id="PTHR47053:SF1">
    <property type="entry name" value="MUREIN DD-ENDOPEPTIDASE MEPH-RELATED"/>
    <property type="match status" value="1"/>
</dbReference>
<dbReference type="EMBL" id="JACJIA010000012">
    <property type="protein sequence ID" value="MBA8955477.1"/>
    <property type="molecule type" value="Genomic_DNA"/>
</dbReference>
<organism evidence="6 7">
    <name type="scientific">Actinomadura namibiensis</name>
    <dbReference type="NCBI Taxonomy" id="182080"/>
    <lineage>
        <taxon>Bacteria</taxon>
        <taxon>Bacillati</taxon>
        <taxon>Actinomycetota</taxon>
        <taxon>Actinomycetes</taxon>
        <taxon>Streptosporangiales</taxon>
        <taxon>Thermomonosporaceae</taxon>
        <taxon>Actinomadura</taxon>
    </lineage>
</organism>
<proteinExistence type="inferred from homology"/>
<dbReference type="GO" id="GO:0006508">
    <property type="term" value="P:proteolysis"/>
    <property type="evidence" value="ECO:0007669"/>
    <property type="project" value="UniProtKB-KW"/>
</dbReference>
<dbReference type="Proteomes" id="UP000572680">
    <property type="component" value="Unassembled WGS sequence"/>
</dbReference>
<evidence type="ECO:0000256" key="2">
    <source>
        <dbReference type="ARBA" id="ARBA00022670"/>
    </source>
</evidence>
<evidence type="ECO:0000259" key="5">
    <source>
        <dbReference type="PROSITE" id="PS51935"/>
    </source>
</evidence>
<evidence type="ECO:0000256" key="3">
    <source>
        <dbReference type="ARBA" id="ARBA00022801"/>
    </source>
</evidence>
<dbReference type="Pfam" id="PF00877">
    <property type="entry name" value="NLPC_P60"/>
    <property type="match status" value="1"/>
</dbReference>
<keyword evidence="7" id="KW-1185">Reference proteome</keyword>
<dbReference type="SUPFAM" id="SSF54001">
    <property type="entry name" value="Cysteine proteinases"/>
    <property type="match status" value="1"/>
</dbReference>
<keyword evidence="4" id="KW-0788">Thiol protease</keyword>
<dbReference type="InterPro" id="IPR038765">
    <property type="entry name" value="Papain-like_cys_pep_sf"/>
</dbReference>